<gene>
    <name evidence="3" type="ORF">MUN87_10885</name>
</gene>
<dbReference type="Pfam" id="PF13847">
    <property type="entry name" value="Methyltransf_31"/>
    <property type="match status" value="1"/>
</dbReference>
<evidence type="ECO:0000256" key="1">
    <source>
        <dbReference type="ARBA" id="ARBA00022679"/>
    </source>
</evidence>
<dbReference type="EMBL" id="CP095071">
    <property type="protein sequence ID" value="UOQ87351.1"/>
    <property type="molecule type" value="Genomic_DNA"/>
</dbReference>
<name>A0ABY4GT08_9BACI</name>
<proteinExistence type="predicted"/>
<accession>A0ABY4GT08</accession>
<dbReference type="PANTHER" id="PTHR43861">
    <property type="entry name" value="TRANS-ACONITATE 2-METHYLTRANSFERASE-RELATED"/>
    <property type="match status" value="1"/>
</dbReference>
<dbReference type="InterPro" id="IPR025714">
    <property type="entry name" value="Methyltranfer_dom"/>
</dbReference>
<keyword evidence="3" id="KW-0489">Methyltransferase</keyword>
<organism evidence="3 4">
    <name type="scientific">Gracilibacillus salinarum</name>
    <dbReference type="NCBI Taxonomy" id="2932255"/>
    <lineage>
        <taxon>Bacteria</taxon>
        <taxon>Bacillati</taxon>
        <taxon>Bacillota</taxon>
        <taxon>Bacilli</taxon>
        <taxon>Bacillales</taxon>
        <taxon>Bacillaceae</taxon>
        <taxon>Gracilibacillus</taxon>
    </lineage>
</organism>
<keyword evidence="1" id="KW-0808">Transferase</keyword>
<evidence type="ECO:0000313" key="4">
    <source>
        <dbReference type="Proteomes" id="UP000831537"/>
    </source>
</evidence>
<dbReference type="PANTHER" id="PTHR43861:SF3">
    <property type="entry name" value="PUTATIVE (AFU_ORTHOLOGUE AFUA_2G14390)-RELATED"/>
    <property type="match status" value="1"/>
</dbReference>
<dbReference type="GO" id="GO:0008168">
    <property type="term" value="F:methyltransferase activity"/>
    <property type="evidence" value="ECO:0007669"/>
    <property type="project" value="UniProtKB-KW"/>
</dbReference>
<dbReference type="InterPro" id="IPR029063">
    <property type="entry name" value="SAM-dependent_MTases_sf"/>
</dbReference>
<dbReference type="GO" id="GO:0032259">
    <property type="term" value="P:methylation"/>
    <property type="evidence" value="ECO:0007669"/>
    <property type="project" value="UniProtKB-KW"/>
</dbReference>
<feature type="domain" description="Methyltransferase" evidence="2">
    <location>
        <begin position="37"/>
        <end position="149"/>
    </location>
</feature>
<dbReference type="RefSeq" id="WP_244747788.1">
    <property type="nucleotide sequence ID" value="NZ_CP095071.1"/>
</dbReference>
<dbReference type="Gene3D" id="3.40.50.150">
    <property type="entry name" value="Vaccinia Virus protein VP39"/>
    <property type="match status" value="1"/>
</dbReference>
<dbReference type="Proteomes" id="UP000831537">
    <property type="component" value="Chromosome"/>
</dbReference>
<keyword evidence="4" id="KW-1185">Reference proteome</keyword>
<dbReference type="SUPFAM" id="SSF53335">
    <property type="entry name" value="S-adenosyl-L-methionine-dependent methyltransferases"/>
    <property type="match status" value="1"/>
</dbReference>
<reference evidence="3 4" key="1">
    <citation type="submission" date="2022-04" db="EMBL/GenBank/DDBJ databases">
        <title>Gracilibacillus sp. isolated from saltern.</title>
        <authorList>
            <person name="Won M."/>
            <person name="Lee C.-M."/>
            <person name="Woen H.-Y."/>
            <person name="Kwon S.-W."/>
        </authorList>
    </citation>
    <scope>NUCLEOTIDE SEQUENCE [LARGE SCALE GENOMIC DNA]</scope>
    <source>
        <strain evidence="3 4">SSPM10-3</strain>
    </source>
</reference>
<sequence>MFSYQDLLNQLKIAYAHPGGKATTKQWIQQIHFDQMKHILEIGCGTGQTLKQLRDHTEAFLYGIDQSNEMVQIAKKETLQMPLIEIMQQRIEELLFMHDFFDLIVSESVLAFTPISENLEFLTDLLKPDGQIVLVEMVKSDQLRPEEEEEIKSFYQLPQLFSKQEWLLQFEKQSLDVITADQLTKISHTPPALPSSISDEAIDTLFHHYQLNDKYNDFLHTYLFIVGKRGIGRDYSPYY</sequence>
<dbReference type="CDD" id="cd02440">
    <property type="entry name" value="AdoMet_MTases"/>
    <property type="match status" value="1"/>
</dbReference>
<protein>
    <submittedName>
        <fullName evidence="3">Methyltransferase domain-containing protein</fullName>
    </submittedName>
</protein>
<evidence type="ECO:0000259" key="2">
    <source>
        <dbReference type="Pfam" id="PF13847"/>
    </source>
</evidence>
<evidence type="ECO:0000313" key="3">
    <source>
        <dbReference type="EMBL" id="UOQ87351.1"/>
    </source>
</evidence>